<dbReference type="CDD" id="cd00761">
    <property type="entry name" value="Glyco_tranf_GTA_type"/>
    <property type="match status" value="1"/>
</dbReference>
<keyword evidence="5" id="KW-0472">Membrane</keyword>
<dbReference type="Gene3D" id="3.90.550.10">
    <property type="entry name" value="Spore Coat Polysaccharide Biosynthesis Protein SpsA, Chain A"/>
    <property type="match status" value="1"/>
</dbReference>
<feature type="domain" description="Glycosyltransferase 2-like" evidence="6">
    <location>
        <begin position="6"/>
        <end position="122"/>
    </location>
</feature>
<dbReference type="InterPro" id="IPR001173">
    <property type="entry name" value="Glyco_trans_2-like"/>
</dbReference>
<evidence type="ECO:0000256" key="1">
    <source>
        <dbReference type="ARBA" id="ARBA00004236"/>
    </source>
</evidence>
<keyword evidence="3" id="KW-0328">Glycosyltransferase</keyword>
<dbReference type="EMBL" id="UINC01081334">
    <property type="protein sequence ID" value="SVC25079.1"/>
    <property type="molecule type" value="Genomic_DNA"/>
</dbReference>
<organism evidence="7">
    <name type="scientific">marine metagenome</name>
    <dbReference type="NCBI Taxonomy" id="408172"/>
    <lineage>
        <taxon>unclassified sequences</taxon>
        <taxon>metagenomes</taxon>
        <taxon>ecological metagenomes</taxon>
    </lineage>
</organism>
<dbReference type="PANTHER" id="PTHR43646:SF2">
    <property type="entry name" value="GLYCOSYLTRANSFERASE 2-LIKE DOMAIN-CONTAINING PROTEIN"/>
    <property type="match status" value="1"/>
</dbReference>
<dbReference type="Pfam" id="PF00535">
    <property type="entry name" value="Glycos_transf_2"/>
    <property type="match status" value="1"/>
</dbReference>
<evidence type="ECO:0000256" key="3">
    <source>
        <dbReference type="ARBA" id="ARBA00022676"/>
    </source>
</evidence>
<keyword evidence="4" id="KW-0808">Transferase</keyword>
<feature type="non-terminal residue" evidence="7">
    <location>
        <position position="135"/>
    </location>
</feature>
<reference evidence="7" key="1">
    <citation type="submission" date="2018-05" db="EMBL/GenBank/DDBJ databases">
        <authorList>
            <person name="Lanie J.A."/>
            <person name="Ng W.-L."/>
            <person name="Kazmierczak K.M."/>
            <person name="Andrzejewski T.M."/>
            <person name="Davidsen T.M."/>
            <person name="Wayne K.J."/>
            <person name="Tettelin H."/>
            <person name="Glass J.I."/>
            <person name="Rusch D."/>
            <person name="Podicherti R."/>
            <person name="Tsui H.-C.T."/>
            <person name="Winkler M.E."/>
        </authorList>
    </citation>
    <scope>NUCLEOTIDE SEQUENCE</scope>
</reference>
<name>A0A382KLF9_9ZZZZ</name>
<dbReference type="PANTHER" id="PTHR43646">
    <property type="entry name" value="GLYCOSYLTRANSFERASE"/>
    <property type="match status" value="1"/>
</dbReference>
<evidence type="ECO:0000259" key="6">
    <source>
        <dbReference type="Pfam" id="PF00535"/>
    </source>
</evidence>
<proteinExistence type="predicted"/>
<evidence type="ECO:0000256" key="4">
    <source>
        <dbReference type="ARBA" id="ARBA00022679"/>
    </source>
</evidence>
<evidence type="ECO:0000256" key="5">
    <source>
        <dbReference type="ARBA" id="ARBA00023136"/>
    </source>
</evidence>
<evidence type="ECO:0000313" key="7">
    <source>
        <dbReference type="EMBL" id="SVC25079.1"/>
    </source>
</evidence>
<dbReference type="SUPFAM" id="SSF53448">
    <property type="entry name" value="Nucleotide-diphospho-sugar transferases"/>
    <property type="match status" value="1"/>
</dbReference>
<dbReference type="InterPro" id="IPR029044">
    <property type="entry name" value="Nucleotide-diphossugar_trans"/>
</dbReference>
<dbReference type="GO" id="GO:0005886">
    <property type="term" value="C:plasma membrane"/>
    <property type="evidence" value="ECO:0007669"/>
    <property type="project" value="UniProtKB-SubCell"/>
</dbReference>
<keyword evidence="2" id="KW-1003">Cell membrane</keyword>
<evidence type="ECO:0000256" key="2">
    <source>
        <dbReference type="ARBA" id="ARBA00022475"/>
    </source>
</evidence>
<sequence>MGRSVCVIIPSVGNPDELGIALDGLMAQTYYGPLEVIVVGPSGDPGGQQAESRGLRFIDDAGSRTRADACNVALDSTESDLVMFTDDDVIVPKDWVEKLTRWFERPEVAGVGGPNFAPPESSTLQQQIIDVSFCS</sequence>
<accession>A0A382KLF9</accession>
<comment type="subcellular location">
    <subcellularLocation>
        <location evidence="1">Cell membrane</location>
    </subcellularLocation>
</comment>
<dbReference type="AlphaFoldDB" id="A0A382KLF9"/>
<protein>
    <recommendedName>
        <fullName evidence="6">Glycosyltransferase 2-like domain-containing protein</fullName>
    </recommendedName>
</protein>
<gene>
    <name evidence="7" type="ORF">METZ01_LOCUS277933</name>
</gene>
<dbReference type="GO" id="GO:0016757">
    <property type="term" value="F:glycosyltransferase activity"/>
    <property type="evidence" value="ECO:0007669"/>
    <property type="project" value="UniProtKB-KW"/>
</dbReference>